<dbReference type="AlphaFoldDB" id="A0ABD4WHT2"/>
<evidence type="ECO:0000313" key="2">
    <source>
        <dbReference type="Proteomes" id="UP001215818"/>
    </source>
</evidence>
<dbReference type="SUPFAM" id="SSF82185">
    <property type="entry name" value="Histone H3 K4-specific methyltransferase SET7/9 N-terminal domain"/>
    <property type="match status" value="1"/>
</dbReference>
<dbReference type="PANTHER" id="PTHR11102">
    <property type="entry name" value="SEL-1-LIKE PROTEIN"/>
    <property type="match status" value="1"/>
</dbReference>
<name>A0ABD4WHT2_BACUN</name>
<dbReference type="Proteomes" id="UP001215818">
    <property type="component" value="Unassembled WGS sequence"/>
</dbReference>
<sequence length="750" mass="85465">MKNMKNYLLCIFLAVFTISIYGQNHKNAADYRTDAINGNAIAQFYLGQSYFRGWGIKPDTIQAVYWWRKSAEQGNPAAQNNMGAAYSNGWGNLTQNKETAIYWYKKAAEKNGAFPQKNLGRIYEDKENYEEAFIWYKKAAEHNNSPESYYAQSRLAYLLKNGLGVTKNYPAGMAWTKRAAKNGNASGQISLAISYEYGIDNILRKDGNSALYWYKKAALNKDIGELQKSIAEAAIERLEEAGFNGQNTLLKMIPDYKPFYTAPSESEQKSMHESVRNSTVEWGKTIEGEASLGQTQNDEINGFRVEFKEDNIKIGFTKNSEFTLFIHIQEDDIIVKNGSENGVEYNRNTGKPYMLLRPYSYEIEAKEYPGQIFERTNYTNGNKYWGETYNGQRHGYGIHIWENGNMWFGPWKDGERNGYGAYFDITAHTIQSGKWIGNELIAGTSYICKEKAEPVLPARTRTVSKPFSYSGTVRYINLPTSSYMSYITEAINKWGKCRTGAITMYGAGVGVYGNSGYAYTGSTPSKLKKRIEEANSSNAEITDINITENGNYVIILGGSGYWTLGYPDAFLKKLEQYRTGDLRDDNILSACFNDRGEWVVITDKHYSYSNETIKNFILKAEELYEEVYYAYITNYGMIACCKNGVYYKNIPSNLAEALKKLTFKPKVIKFTDNGLYLITDGESQNYYFRFLSVRLNRLKNKLLANYLRNRGNDLATVRNSAFCVAILSNNSFICKYNIFFRKYELSVAIL</sequence>
<dbReference type="InterPro" id="IPR050767">
    <property type="entry name" value="Sel1_AlgK"/>
</dbReference>
<dbReference type="InterPro" id="IPR011990">
    <property type="entry name" value="TPR-like_helical_dom_sf"/>
</dbReference>
<comment type="caution">
    <text evidence="1">The sequence shown here is derived from an EMBL/GenBank/DDBJ whole genome shotgun (WGS) entry which is preliminary data.</text>
</comment>
<reference evidence="1 2" key="1">
    <citation type="submission" date="2022-10" db="EMBL/GenBank/DDBJ databases">
        <title>Human gut microbiome strain richness.</title>
        <authorList>
            <person name="Chen-Liaw A."/>
        </authorList>
    </citation>
    <scope>NUCLEOTIDE SEQUENCE [LARGE SCALE GENOMIC DNA]</scope>
    <source>
        <strain evidence="1 2">D53st1_B1_D53t1_180928</strain>
    </source>
</reference>
<protein>
    <recommendedName>
        <fullName evidence="3">Beta-lactamase</fullName>
    </recommendedName>
</protein>
<dbReference type="RefSeq" id="WP_272199136.1">
    <property type="nucleotide sequence ID" value="NZ_JAQNRI010000011.1"/>
</dbReference>
<dbReference type="Gene3D" id="2.20.110.10">
    <property type="entry name" value="Histone H3 K4-specific methyltransferase SET7/9 N-terminal domain"/>
    <property type="match status" value="1"/>
</dbReference>
<accession>A0ABD4WHT2</accession>
<dbReference type="Gene3D" id="1.25.40.10">
    <property type="entry name" value="Tetratricopeptide repeat domain"/>
    <property type="match status" value="1"/>
</dbReference>
<evidence type="ECO:0000313" key="1">
    <source>
        <dbReference type="EMBL" id="MDC1795221.1"/>
    </source>
</evidence>
<dbReference type="InterPro" id="IPR006597">
    <property type="entry name" value="Sel1-like"/>
</dbReference>
<evidence type="ECO:0008006" key="3">
    <source>
        <dbReference type="Google" id="ProtNLM"/>
    </source>
</evidence>
<gene>
    <name evidence="1" type="ORF">POY73_13905</name>
</gene>
<dbReference type="PANTHER" id="PTHR11102:SF160">
    <property type="entry name" value="ERAD-ASSOCIATED E3 UBIQUITIN-PROTEIN LIGASE COMPONENT HRD3"/>
    <property type="match status" value="1"/>
</dbReference>
<dbReference type="EMBL" id="JAQNRK010000013">
    <property type="protein sequence ID" value="MDC1795221.1"/>
    <property type="molecule type" value="Genomic_DNA"/>
</dbReference>
<dbReference type="SUPFAM" id="SSF81901">
    <property type="entry name" value="HCP-like"/>
    <property type="match status" value="1"/>
</dbReference>
<dbReference type="SMART" id="SM00671">
    <property type="entry name" value="SEL1"/>
    <property type="match status" value="5"/>
</dbReference>
<dbReference type="Pfam" id="PF08238">
    <property type="entry name" value="Sel1"/>
    <property type="match status" value="5"/>
</dbReference>
<organism evidence="1 2">
    <name type="scientific">Bacteroides uniformis</name>
    <dbReference type="NCBI Taxonomy" id="820"/>
    <lineage>
        <taxon>Bacteria</taxon>
        <taxon>Pseudomonadati</taxon>
        <taxon>Bacteroidota</taxon>
        <taxon>Bacteroidia</taxon>
        <taxon>Bacteroidales</taxon>
        <taxon>Bacteroidaceae</taxon>
        <taxon>Bacteroides</taxon>
    </lineage>
</organism>
<proteinExistence type="predicted"/>